<protein>
    <recommendedName>
        <fullName evidence="7">PucR family transcriptional regulator</fullName>
    </recommendedName>
</protein>
<evidence type="ECO:0000256" key="1">
    <source>
        <dbReference type="ARBA" id="ARBA00006754"/>
    </source>
</evidence>
<dbReference type="KEGG" id="ntr:B0W44_14625"/>
<gene>
    <name evidence="5" type="ORF">B0W44_14625</name>
</gene>
<dbReference type="InterPro" id="IPR025736">
    <property type="entry name" value="PucR_C-HTH_dom"/>
</dbReference>
<dbReference type="Proteomes" id="UP000188603">
    <property type="component" value="Chromosome"/>
</dbReference>
<comment type="similarity">
    <text evidence="1">Belongs to the CdaR family.</text>
</comment>
<sequence>MLLTVEDVMNLDIMQHAVVRSGSGGLNSRLVKWVSVIEVPVEDFVGQHELVLSTAIGCGHDQALFLQFVKDIYNSGAAALAISTGRYIYDIPENAVAFADSHHFPIIEVPWKVRFSAIIEAVLNEMNSRRHKVFKRSEDVQQRLFSLILQGAHLSKIAEVVHQELGHPLLIVDHRGHVYGESRRIGAFRKKWQRLIQSEPKIPKGVPVRTPQHLSHSDIRCLRVARESAIQVVIRSSGKIVGYMIIPLPSDVTAENFLQPDNSIVLDYASMATALWFSREHAVQEAEMRLRDDFVWNLAKGETPSWEAVLSRAKALGYKVTLPYVCTVGLIENLRQLYERHPSDDVSYEHWRHNIMRYTEEQIHHIGNTVNLETMTTCQDGLFVIFLECPQQNFIDEVNYFLDLIENEVKSLLPGAVMSWGIGDSRAGVRSFHHSYSEARVTLDIGRRQRGSGTRSTHEDTSVYRALMCLKDNQDLKDIVTSTIGKLVDYDRQKPGMDLIDTLNAYVRHHGNVSRTARALNLHRQSLLYRLRKIESLTNRSLVNADDLFLLNLSVKLWTLTADEQKIQNA</sequence>
<dbReference type="Pfam" id="PF13556">
    <property type="entry name" value="HTH_30"/>
    <property type="match status" value="1"/>
</dbReference>
<organism evidence="5 6">
    <name type="scientific">Novibacillus thermophilus</name>
    <dbReference type="NCBI Taxonomy" id="1471761"/>
    <lineage>
        <taxon>Bacteria</taxon>
        <taxon>Bacillati</taxon>
        <taxon>Bacillota</taxon>
        <taxon>Bacilli</taxon>
        <taxon>Bacillales</taxon>
        <taxon>Thermoactinomycetaceae</taxon>
        <taxon>Novibacillus</taxon>
    </lineage>
</organism>
<feature type="domain" description="Purine catabolism PurC-like" evidence="2">
    <location>
        <begin position="7"/>
        <end position="125"/>
    </location>
</feature>
<accession>A0A1U9K9V4</accession>
<evidence type="ECO:0000259" key="3">
    <source>
        <dbReference type="Pfam" id="PF13556"/>
    </source>
</evidence>
<dbReference type="InterPro" id="IPR009057">
    <property type="entry name" value="Homeodomain-like_sf"/>
</dbReference>
<name>A0A1U9K9V4_9BACL</name>
<dbReference type="InterPro" id="IPR042070">
    <property type="entry name" value="PucR_C-HTH_sf"/>
</dbReference>
<evidence type="ECO:0000313" key="6">
    <source>
        <dbReference type="Proteomes" id="UP000188603"/>
    </source>
</evidence>
<dbReference type="RefSeq" id="WP_077720662.1">
    <property type="nucleotide sequence ID" value="NZ_CP019699.1"/>
</dbReference>
<dbReference type="PANTHER" id="PTHR33744">
    <property type="entry name" value="CARBOHYDRATE DIACID REGULATOR"/>
    <property type="match status" value="1"/>
</dbReference>
<dbReference type="Pfam" id="PF17853">
    <property type="entry name" value="GGDEF_2"/>
    <property type="match status" value="1"/>
</dbReference>
<dbReference type="Gene3D" id="1.10.10.2840">
    <property type="entry name" value="PucR C-terminal helix-turn-helix domain"/>
    <property type="match status" value="1"/>
</dbReference>
<dbReference type="Pfam" id="PF07905">
    <property type="entry name" value="PucR"/>
    <property type="match status" value="1"/>
</dbReference>
<feature type="domain" description="CdaR GGDEF-like" evidence="4">
    <location>
        <begin position="305"/>
        <end position="445"/>
    </location>
</feature>
<dbReference type="EMBL" id="CP019699">
    <property type="protein sequence ID" value="AQS56796.1"/>
    <property type="molecule type" value="Genomic_DNA"/>
</dbReference>
<dbReference type="OrthoDB" id="142218at2"/>
<feature type="domain" description="PucR C-terminal helix-turn-helix" evidence="3">
    <location>
        <begin position="499"/>
        <end position="556"/>
    </location>
</feature>
<dbReference type="SUPFAM" id="SSF46689">
    <property type="entry name" value="Homeodomain-like"/>
    <property type="match status" value="1"/>
</dbReference>
<dbReference type="InterPro" id="IPR012914">
    <property type="entry name" value="PucR_dom"/>
</dbReference>
<keyword evidence="6" id="KW-1185">Reference proteome</keyword>
<dbReference type="AlphaFoldDB" id="A0A1U9K9V4"/>
<evidence type="ECO:0000313" key="5">
    <source>
        <dbReference type="EMBL" id="AQS56796.1"/>
    </source>
</evidence>
<reference evidence="5 6" key="1">
    <citation type="journal article" date="2015" name="Int. J. Syst. Evol. Microbiol.">
        <title>Novibacillus thermophilus gen. nov., sp. nov., a Gram-staining-negative and moderately thermophilic member of the family Thermoactinomycetaceae.</title>
        <authorList>
            <person name="Yang G."/>
            <person name="Chen J."/>
            <person name="Zhou S."/>
        </authorList>
    </citation>
    <scope>NUCLEOTIDE SEQUENCE [LARGE SCALE GENOMIC DNA]</scope>
    <source>
        <strain evidence="5 6">SG-1</strain>
    </source>
</reference>
<dbReference type="STRING" id="1471761.B0W44_14625"/>
<evidence type="ECO:0008006" key="7">
    <source>
        <dbReference type="Google" id="ProtNLM"/>
    </source>
</evidence>
<dbReference type="PANTHER" id="PTHR33744:SF1">
    <property type="entry name" value="DNA-BINDING TRANSCRIPTIONAL ACTIVATOR ADER"/>
    <property type="match status" value="1"/>
</dbReference>
<evidence type="ECO:0000259" key="4">
    <source>
        <dbReference type="Pfam" id="PF17853"/>
    </source>
</evidence>
<dbReference type="InterPro" id="IPR041522">
    <property type="entry name" value="CdaR_GGDEF"/>
</dbReference>
<evidence type="ECO:0000259" key="2">
    <source>
        <dbReference type="Pfam" id="PF07905"/>
    </source>
</evidence>
<proteinExistence type="inferred from homology"/>
<dbReference type="InterPro" id="IPR051448">
    <property type="entry name" value="CdaR-like_regulators"/>
</dbReference>